<dbReference type="PANTHER" id="PTHR42957:SF1">
    <property type="entry name" value="HELICASE MJ1565-RELATED"/>
    <property type="match status" value="1"/>
</dbReference>
<proteinExistence type="predicted"/>
<dbReference type="AlphaFoldDB" id="A0A0F9FPX0"/>
<dbReference type="EMBL" id="LAZR01031650">
    <property type="protein sequence ID" value="KKL53117.1"/>
    <property type="molecule type" value="Genomic_DNA"/>
</dbReference>
<organism evidence="2">
    <name type="scientific">marine sediment metagenome</name>
    <dbReference type="NCBI Taxonomy" id="412755"/>
    <lineage>
        <taxon>unclassified sequences</taxon>
        <taxon>metagenomes</taxon>
        <taxon>ecological metagenomes</taxon>
    </lineage>
</organism>
<evidence type="ECO:0000313" key="2">
    <source>
        <dbReference type="EMBL" id="KKL53117.1"/>
    </source>
</evidence>
<name>A0A0F9FPX0_9ZZZZ</name>
<dbReference type="InterPro" id="IPR027417">
    <property type="entry name" value="P-loop_NTPase"/>
</dbReference>
<protein>
    <recommendedName>
        <fullName evidence="3">ATP-binding protein</fullName>
    </recommendedName>
</protein>
<feature type="compositionally biased region" description="Basic and acidic residues" evidence="1">
    <location>
        <begin position="112"/>
        <end position="126"/>
    </location>
</feature>
<dbReference type="InterPro" id="IPR008571">
    <property type="entry name" value="HerA-like"/>
</dbReference>
<dbReference type="PANTHER" id="PTHR42957">
    <property type="entry name" value="HELICASE MJ1565-RELATED"/>
    <property type="match status" value="1"/>
</dbReference>
<dbReference type="Gene3D" id="3.40.50.300">
    <property type="entry name" value="P-loop containing nucleotide triphosphate hydrolases"/>
    <property type="match status" value="1"/>
</dbReference>
<accession>A0A0F9FPX0</accession>
<evidence type="ECO:0000256" key="1">
    <source>
        <dbReference type="SAM" id="MobiDB-lite"/>
    </source>
</evidence>
<feature type="non-terminal residue" evidence="2">
    <location>
        <position position="1"/>
    </location>
</feature>
<gene>
    <name evidence="2" type="ORF">LCGC14_2278630</name>
</gene>
<dbReference type="SUPFAM" id="SSF52540">
    <property type="entry name" value="P-loop containing nucleoside triphosphate hydrolases"/>
    <property type="match status" value="1"/>
</dbReference>
<sequence>SKFGIFLILITQRPYKIDQDALSQCNSQFILRITNPEDQNAISASSEKLSSNLLQDLPGLNRGEAVIVGNLTRAPVMVKIRRRNTREGGSDIDVIGRLHEARDEAQEESEDTGERAREELRQLRGE</sequence>
<comment type="caution">
    <text evidence="2">The sequence shown here is derived from an EMBL/GenBank/DDBJ whole genome shotgun (WGS) entry which is preliminary data.</text>
</comment>
<evidence type="ECO:0008006" key="3">
    <source>
        <dbReference type="Google" id="ProtNLM"/>
    </source>
</evidence>
<feature type="compositionally biased region" description="Basic and acidic residues" evidence="1">
    <location>
        <begin position="91"/>
        <end position="104"/>
    </location>
</feature>
<feature type="region of interest" description="Disordered" evidence="1">
    <location>
        <begin position="91"/>
        <end position="126"/>
    </location>
</feature>
<reference evidence="2" key="1">
    <citation type="journal article" date="2015" name="Nature">
        <title>Complex archaea that bridge the gap between prokaryotes and eukaryotes.</title>
        <authorList>
            <person name="Spang A."/>
            <person name="Saw J.H."/>
            <person name="Jorgensen S.L."/>
            <person name="Zaremba-Niedzwiedzka K."/>
            <person name="Martijn J."/>
            <person name="Lind A.E."/>
            <person name="van Eijk R."/>
            <person name="Schleper C."/>
            <person name="Guy L."/>
            <person name="Ettema T.J."/>
        </authorList>
    </citation>
    <scope>NUCLEOTIDE SEQUENCE</scope>
</reference>